<reference evidence="3" key="1">
    <citation type="journal article" date="2021" name="PeerJ">
        <title>Extensive microbial diversity within the chicken gut microbiome revealed by metagenomics and culture.</title>
        <authorList>
            <person name="Gilroy R."/>
            <person name="Ravi A."/>
            <person name="Getino M."/>
            <person name="Pursley I."/>
            <person name="Horton D.L."/>
            <person name="Alikhan N.F."/>
            <person name="Baker D."/>
            <person name="Gharbi K."/>
            <person name="Hall N."/>
            <person name="Watson M."/>
            <person name="Adriaenssens E.M."/>
            <person name="Foster-Nyarko E."/>
            <person name="Jarju S."/>
            <person name="Secka A."/>
            <person name="Antonio M."/>
            <person name="Oren A."/>
            <person name="Chaudhuri R.R."/>
            <person name="La Ragione R."/>
            <person name="Hildebrand F."/>
            <person name="Pallen M.J."/>
        </authorList>
    </citation>
    <scope>NUCLEOTIDE SEQUENCE</scope>
    <source>
        <strain evidence="3">ChiHjej11B10-19426</strain>
    </source>
</reference>
<protein>
    <submittedName>
        <fullName evidence="3">Uncharacterized protein</fullName>
    </submittedName>
</protein>
<organism evidence="3 4">
    <name type="scientific">Candidatus Tidjanibacter faecipullorum</name>
    <dbReference type="NCBI Taxonomy" id="2838766"/>
    <lineage>
        <taxon>Bacteria</taxon>
        <taxon>Pseudomonadati</taxon>
        <taxon>Bacteroidota</taxon>
        <taxon>Bacteroidia</taxon>
        <taxon>Bacteroidales</taxon>
        <taxon>Rikenellaceae</taxon>
        <taxon>Tidjanibacter</taxon>
    </lineage>
</organism>
<dbReference type="Proteomes" id="UP000824014">
    <property type="component" value="Unassembled WGS sequence"/>
</dbReference>
<feature type="compositionally biased region" description="Basic and acidic residues" evidence="1">
    <location>
        <begin position="1"/>
        <end position="22"/>
    </location>
</feature>
<comment type="caution">
    <text evidence="3">The sequence shown here is derived from an EMBL/GenBank/DDBJ whole genome shotgun (WGS) entry which is preliminary data.</text>
</comment>
<gene>
    <name evidence="3" type="ORF">H9816_06440</name>
</gene>
<keyword evidence="2" id="KW-1133">Transmembrane helix</keyword>
<reference evidence="3" key="2">
    <citation type="submission" date="2021-04" db="EMBL/GenBank/DDBJ databases">
        <authorList>
            <person name="Gilroy R."/>
        </authorList>
    </citation>
    <scope>NUCLEOTIDE SEQUENCE</scope>
    <source>
        <strain evidence="3">ChiHjej11B10-19426</strain>
    </source>
</reference>
<evidence type="ECO:0000313" key="4">
    <source>
        <dbReference type="Proteomes" id="UP000824014"/>
    </source>
</evidence>
<keyword evidence="2" id="KW-0472">Membrane</keyword>
<name>A0A9D2DEC0_9BACT</name>
<feature type="transmembrane region" description="Helical" evidence="2">
    <location>
        <begin position="55"/>
        <end position="73"/>
    </location>
</feature>
<dbReference type="AlphaFoldDB" id="A0A9D2DEC0"/>
<evidence type="ECO:0000313" key="3">
    <source>
        <dbReference type="EMBL" id="HIZ15531.1"/>
    </source>
</evidence>
<evidence type="ECO:0000256" key="1">
    <source>
        <dbReference type="SAM" id="MobiDB-lite"/>
    </source>
</evidence>
<keyword evidence="2" id="KW-0812">Transmembrane</keyword>
<feature type="region of interest" description="Disordered" evidence="1">
    <location>
        <begin position="1"/>
        <end position="34"/>
    </location>
</feature>
<dbReference type="EMBL" id="DXCC01000020">
    <property type="protein sequence ID" value="HIZ15531.1"/>
    <property type="molecule type" value="Genomic_DNA"/>
</dbReference>
<proteinExistence type="predicted"/>
<sequence>MTDDQKPISRDGATDPGADRAGHSRNAWNGEEAKQRLSDDMKRVWAVVWKHLKKYASVPFVVMLLLSTILWYAKKLGHTYQTEVPITVNVAGRQFEVNCLVEGQGTRLFARQHYRSKPVELRWSDLDVSPSAIREGWVVISPYSLQNAISSRNTDIKILSVGPVPEIEL</sequence>
<accession>A0A9D2DEC0</accession>
<evidence type="ECO:0000256" key="2">
    <source>
        <dbReference type="SAM" id="Phobius"/>
    </source>
</evidence>